<evidence type="ECO:0000313" key="3">
    <source>
        <dbReference type="Proteomes" id="UP000824469"/>
    </source>
</evidence>
<reference evidence="2 3" key="1">
    <citation type="journal article" date="2021" name="Nat. Plants">
        <title>The Taxus genome provides insights into paclitaxel biosynthesis.</title>
        <authorList>
            <person name="Xiong X."/>
            <person name="Gou J."/>
            <person name="Liao Q."/>
            <person name="Li Y."/>
            <person name="Zhou Q."/>
            <person name="Bi G."/>
            <person name="Li C."/>
            <person name="Du R."/>
            <person name="Wang X."/>
            <person name="Sun T."/>
            <person name="Guo L."/>
            <person name="Liang H."/>
            <person name="Lu P."/>
            <person name="Wu Y."/>
            <person name="Zhang Z."/>
            <person name="Ro D.K."/>
            <person name="Shang Y."/>
            <person name="Huang S."/>
            <person name="Yan J."/>
        </authorList>
    </citation>
    <scope>NUCLEOTIDE SEQUENCE [LARGE SCALE GENOMIC DNA]</scope>
    <source>
        <strain evidence="2">Ta-2019</strain>
    </source>
</reference>
<sequence length="54" mass="5649">VVGGRGPATSGARRMGRGLLPSYVGGLDRTGHYMEALQRPSAPRRSPSTDALDP</sequence>
<evidence type="ECO:0000256" key="1">
    <source>
        <dbReference type="SAM" id="MobiDB-lite"/>
    </source>
</evidence>
<comment type="caution">
    <text evidence="2">The sequence shown here is derived from an EMBL/GenBank/DDBJ whole genome shotgun (WGS) entry which is preliminary data.</text>
</comment>
<feature type="region of interest" description="Disordered" evidence="1">
    <location>
        <begin position="1"/>
        <end position="54"/>
    </location>
</feature>
<keyword evidence="3" id="KW-1185">Reference proteome</keyword>
<organism evidence="2 3">
    <name type="scientific">Taxus chinensis</name>
    <name type="common">Chinese yew</name>
    <name type="synonym">Taxus wallichiana var. chinensis</name>
    <dbReference type="NCBI Taxonomy" id="29808"/>
    <lineage>
        <taxon>Eukaryota</taxon>
        <taxon>Viridiplantae</taxon>
        <taxon>Streptophyta</taxon>
        <taxon>Embryophyta</taxon>
        <taxon>Tracheophyta</taxon>
        <taxon>Spermatophyta</taxon>
        <taxon>Pinopsida</taxon>
        <taxon>Pinidae</taxon>
        <taxon>Conifers II</taxon>
        <taxon>Cupressales</taxon>
        <taxon>Taxaceae</taxon>
        <taxon>Taxus</taxon>
    </lineage>
</organism>
<dbReference type="Proteomes" id="UP000824469">
    <property type="component" value="Unassembled WGS sequence"/>
</dbReference>
<feature type="non-terminal residue" evidence="2">
    <location>
        <position position="1"/>
    </location>
</feature>
<protein>
    <submittedName>
        <fullName evidence="2">Uncharacterized protein</fullName>
    </submittedName>
</protein>
<feature type="non-terminal residue" evidence="2">
    <location>
        <position position="54"/>
    </location>
</feature>
<dbReference type="EMBL" id="JAHRHJ020003813">
    <property type="protein sequence ID" value="KAH9290869.1"/>
    <property type="molecule type" value="Genomic_DNA"/>
</dbReference>
<proteinExistence type="predicted"/>
<gene>
    <name evidence="2" type="ORF">KI387_034986</name>
</gene>
<evidence type="ECO:0000313" key="2">
    <source>
        <dbReference type="EMBL" id="KAH9290869.1"/>
    </source>
</evidence>
<dbReference type="AlphaFoldDB" id="A0AA38C5Y6"/>
<name>A0AA38C5Y6_TAXCH</name>
<accession>A0AA38C5Y6</accession>